<protein>
    <submittedName>
        <fullName evidence="1">Uncharacterized protein</fullName>
    </submittedName>
</protein>
<keyword evidence="2" id="KW-1185">Reference proteome</keyword>
<evidence type="ECO:0000313" key="2">
    <source>
        <dbReference type="Proteomes" id="UP001642464"/>
    </source>
</evidence>
<proteinExistence type="predicted"/>
<gene>
    <name evidence="1" type="ORF">SCF082_LOCUS46246</name>
</gene>
<reference evidence="1 2" key="1">
    <citation type="submission" date="2024-02" db="EMBL/GenBank/DDBJ databases">
        <authorList>
            <person name="Chen Y."/>
            <person name="Shah S."/>
            <person name="Dougan E. K."/>
            <person name="Thang M."/>
            <person name="Chan C."/>
        </authorList>
    </citation>
    <scope>NUCLEOTIDE SEQUENCE [LARGE SCALE GENOMIC DNA]</scope>
</reference>
<name>A0ABP0REW9_9DINO</name>
<dbReference type="EMBL" id="CAXAMM010041335">
    <property type="protein sequence ID" value="CAK9098705.1"/>
    <property type="molecule type" value="Genomic_DNA"/>
</dbReference>
<accession>A0ABP0REW9</accession>
<dbReference type="Proteomes" id="UP001642464">
    <property type="component" value="Unassembled WGS sequence"/>
</dbReference>
<sequence length="585" mass="65038">MPAKRQTFSGRGLPAAKNARAFEGTEVLVACARSWGSAFWVFKGAEAGVPLWQIQFTGAAHRLFTFQMLAAVRDWLQDQKDEEMKTLSDLHSAWHVRIITGGPAGETDVDGVGVCEWAPAMYCAGPSPSRALEVIHGAIAIRARKKSMLSLPRLKVWTGAAPGFQVPEAWEFCGPTEISPPKPFGVLPPRGKRHVLAQLEKEGNHNKENEESEEQDKYMLSFFGGLFHFRERFDQKQIAGTSVEKDDSDEKTYIRILDGLLLDDEDSMNRIRDVLENVLHGMPVYFINSFGPGDEMAAFVESCESVAQTENLSGAEASLPLWQIQFAGTAHRLFTFQMLAAARDWLQDQKDEEMKTLSDLHSAWHVRIITGGPAGETDVDGVGVCEWAPAIYCAGPSPSRALEVIYGAIAIRARKKSMLSLPRLKVWTGAAPGFQVPEPWEFCGPTEISPPKPFGVLPPGGKRHVLAQLEKESDHNKENEECDEEQDKYMLSFFGGLFHFRERFDQKQIVGTSVEKDDSVEKTYIRILDGLLLDDEDSMNRIRDVLENVLHGMPVYFINAVGPGDEMAAFVESCESVVQTENVSD</sequence>
<comment type="caution">
    <text evidence="1">The sequence shown here is derived from an EMBL/GenBank/DDBJ whole genome shotgun (WGS) entry which is preliminary data.</text>
</comment>
<organism evidence="1 2">
    <name type="scientific">Durusdinium trenchii</name>
    <dbReference type="NCBI Taxonomy" id="1381693"/>
    <lineage>
        <taxon>Eukaryota</taxon>
        <taxon>Sar</taxon>
        <taxon>Alveolata</taxon>
        <taxon>Dinophyceae</taxon>
        <taxon>Suessiales</taxon>
        <taxon>Symbiodiniaceae</taxon>
        <taxon>Durusdinium</taxon>
    </lineage>
</organism>
<evidence type="ECO:0000313" key="1">
    <source>
        <dbReference type="EMBL" id="CAK9098705.1"/>
    </source>
</evidence>